<comment type="subcellular location">
    <subcellularLocation>
        <location evidence="4">Cytoplasm</location>
    </subcellularLocation>
</comment>
<dbReference type="EMBL" id="AP025591">
    <property type="protein sequence ID" value="BDG01761.1"/>
    <property type="molecule type" value="Genomic_DNA"/>
</dbReference>
<comment type="catalytic activity">
    <reaction evidence="4">
        <text>dTTP + H2O = dTMP + diphosphate + H(+)</text>
        <dbReference type="Rhea" id="RHEA:28534"/>
        <dbReference type="ChEBI" id="CHEBI:15377"/>
        <dbReference type="ChEBI" id="CHEBI:15378"/>
        <dbReference type="ChEBI" id="CHEBI:33019"/>
        <dbReference type="ChEBI" id="CHEBI:37568"/>
        <dbReference type="ChEBI" id="CHEBI:63528"/>
        <dbReference type="EC" id="3.6.1.9"/>
    </reaction>
</comment>
<evidence type="ECO:0000256" key="1">
    <source>
        <dbReference type="ARBA" id="ARBA00001968"/>
    </source>
</evidence>
<dbReference type="InterPro" id="IPR003697">
    <property type="entry name" value="Maf-like"/>
</dbReference>
<dbReference type="PIRSF" id="PIRSF006305">
    <property type="entry name" value="Maf"/>
    <property type="match status" value="1"/>
</dbReference>
<dbReference type="PANTHER" id="PTHR43213">
    <property type="entry name" value="BIFUNCTIONAL DTTP/UTP PYROPHOSPHATASE/METHYLTRANSFERASE PROTEIN-RELATED"/>
    <property type="match status" value="1"/>
</dbReference>
<dbReference type="SUPFAM" id="SSF52972">
    <property type="entry name" value="ITPase-like"/>
    <property type="match status" value="1"/>
</dbReference>
<dbReference type="NCBIfam" id="TIGR00172">
    <property type="entry name" value="maf"/>
    <property type="match status" value="1"/>
</dbReference>
<dbReference type="Proteomes" id="UP001162891">
    <property type="component" value="Chromosome"/>
</dbReference>
<comment type="cofactor">
    <cofactor evidence="1 4">
        <name>a divalent metal cation</name>
        <dbReference type="ChEBI" id="CHEBI:60240"/>
    </cofactor>
</comment>
<evidence type="ECO:0000256" key="3">
    <source>
        <dbReference type="ARBA" id="ARBA00023080"/>
    </source>
</evidence>
<dbReference type="RefSeq" id="WP_248358562.1">
    <property type="nucleotide sequence ID" value="NZ_AP025591.1"/>
</dbReference>
<dbReference type="Pfam" id="PF02545">
    <property type="entry name" value="Maf"/>
    <property type="match status" value="1"/>
</dbReference>
<dbReference type="PANTHER" id="PTHR43213:SF5">
    <property type="entry name" value="BIFUNCTIONAL DTTP_UTP PYROPHOSPHATASE_METHYLTRANSFERASE PROTEIN-RELATED"/>
    <property type="match status" value="1"/>
</dbReference>
<name>A0ABM7WQN7_9BACT</name>
<protein>
    <recommendedName>
        <fullName evidence="4">dTTP/UTP pyrophosphatase</fullName>
        <shortName evidence="4">dTTPase/UTPase</shortName>
        <ecNumber evidence="4">3.6.1.9</ecNumber>
    </recommendedName>
    <alternativeName>
        <fullName evidence="4">Nucleoside triphosphate pyrophosphatase</fullName>
    </alternativeName>
    <alternativeName>
        <fullName evidence="4">Nucleotide pyrophosphatase</fullName>
        <shortName evidence="4">Nucleotide PPase</shortName>
    </alternativeName>
</protein>
<evidence type="ECO:0000313" key="5">
    <source>
        <dbReference type="EMBL" id="BDG01761.1"/>
    </source>
</evidence>
<dbReference type="HAMAP" id="MF_00528">
    <property type="entry name" value="Maf"/>
    <property type="match status" value="1"/>
</dbReference>
<accession>A0ABM7WQN7</accession>
<feature type="active site" description="Proton acceptor" evidence="4">
    <location>
        <position position="66"/>
    </location>
</feature>
<keyword evidence="3 4" id="KW-0546">Nucleotide metabolism</keyword>
<keyword evidence="2 4" id="KW-0378">Hydrolase</keyword>
<sequence length="194" mass="20331">MAPHLVLASQSPRRRELLAQLGLALEVRPAHTDESVRPGEPARDYVLRVAREKARAVAGEIVLAADTAVVLGGEILGKPADAADAARMLGALSGTRHDVLTAVCVRRVSGPLGVELDAVVRSEVRFAMLTPAQVAWYVATGEPLDKAGAYAIQGAGGAFVEAIAGSVSNVVGLPLAETAELLRRAGYPMPWEPR</sequence>
<feature type="site" description="Important for substrate specificity" evidence="4">
    <location>
        <position position="13"/>
    </location>
</feature>
<dbReference type="CDD" id="cd00555">
    <property type="entry name" value="Maf"/>
    <property type="match status" value="1"/>
</dbReference>
<feature type="site" description="Important for substrate specificity" evidence="4">
    <location>
        <position position="67"/>
    </location>
</feature>
<gene>
    <name evidence="5" type="ORF">AMOR_07570</name>
</gene>
<comment type="catalytic activity">
    <reaction evidence="4">
        <text>UTP + H2O = UMP + diphosphate + H(+)</text>
        <dbReference type="Rhea" id="RHEA:29395"/>
        <dbReference type="ChEBI" id="CHEBI:15377"/>
        <dbReference type="ChEBI" id="CHEBI:15378"/>
        <dbReference type="ChEBI" id="CHEBI:33019"/>
        <dbReference type="ChEBI" id="CHEBI:46398"/>
        <dbReference type="ChEBI" id="CHEBI:57865"/>
        <dbReference type="EC" id="3.6.1.9"/>
    </reaction>
</comment>
<evidence type="ECO:0000313" key="6">
    <source>
        <dbReference type="Proteomes" id="UP001162891"/>
    </source>
</evidence>
<dbReference type="EC" id="3.6.1.9" evidence="4"/>
<keyword evidence="4" id="KW-0963">Cytoplasm</keyword>
<comment type="similarity">
    <text evidence="4">Belongs to the Maf family. YhdE subfamily.</text>
</comment>
<dbReference type="InterPro" id="IPR029001">
    <property type="entry name" value="ITPase-like_fam"/>
</dbReference>
<comment type="caution">
    <text evidence="4">Lacks conserved residue(s) required for the propagation of feature annotation.</text>
</comment>
<keyword evidence="6" id="KW-1185">Reference proteome</keyword>
<proteinExistence type="inferred from homology"/>
<comment type="function">
    <text evidence="4">Nucleoside triphosphate pyrophosphatase that hydrolyzes dTTP and UTP. May have a dual role in cell division arrest and in preventing the incorporation of modified nucleotides into cellular nucleic acids.</text>
</comment>
<organism evidence="5 6">
    <name type="scientific">Anaeromyxobacter oryzae</name>
    <dbReference type="NCBI Taxonomy" id="2918170"/>
    <lineage>
        <taxon>Bacteria</taxon>
        <taxon>Pseudomonadati</taxon>
        <taxon>Myxococcota</taxon>
        <taxon>Myxococcia</taxon>
        <taxon>Myxococcales</taxon>
        <taxon>Cystobacterineae</taxon>
        <taxon>Anaeromyxobacteraceae</taxon>
        <taxon>Anaeromyxobacter</taxon>
    </lineage>
</organism>
<dbReference type="Gene3D" id="3.90.950.10">
    <property type="match status" value="1"/>
</dbReference>
<evidence type="ECO:0000256" key="4">
    <source>
        <dbReference type="HAMAP-Rule" id="MF_00528"/>
    </source>
</evidence>
<reference evidence="6" key="1">
    <citation type="journal article" date="2022" name="Int. J. Syst. Evol. Microbiol.">
        <title>Anaeromyxobacter oryzae sp. nov., Anaeromyxobacter diazotrophicus sp. nov. and Anaeromyxobacter paludicola sp. nov., isolated from paddy soils.</title>
        <authorList>
            <person name="Itoh H."/>
            <person name="Xu Z."/>
            <person name="Mise K."/>
            <person name="Masuda Y."/>
            <person name="Ushijima N."/>
            <person name="Hayakawa C."/>
            <person name="Shiratori Y."/>
            <person name="Senoo K."/>
        </authorList>
    </citation>
    <scope>NUCLEOTIDE SEQUENCE [LARGE SCALE GENOMIC DNA]</scope>
    <source>
        <strain evidence="6">Red232</strain>
    </source>
</reference>
<feature type="site" description="Important for substrate specificity" evidence="4">
    <location>
        <position position="153"/>
    </location>
</feature>
<evidence type="ECO:0000256" key="2">
    <source>
        <dbReference type="ARBA" id="ARBA00022801"/>
    </source>
</evidence>